<dbReference type="GO" id="GO:0046677">
    <property type="term" value="P:response to antibiotic"/>
    <property type="evidence" value="ECO:0007669"/>
    <property type="project" value="InterPro"/>
</dbReference>
<evidence type="ECO:0000313" key="1">
    <source>
        <dbReference type="EMBL" id="ALU26546.1"/>
    </source>
</evidence>
<dbReference type="Gene3D" id="3.30.1870.10">
    <property type="entry name" value="EreA-like, domain 2"/>
    <property type="match status" value="1"/>
</dbReference>
<dbReference type="SUPFAM" id="SSF159501">
    <property type="entry name" value="EreA/ChaN-like"/>
    <property type="match status" value="1"/>
</dbReference>
<dbReference type="Gene3D" id="3.40.1660.10">
    <property type="entry name" value="EreA-like (biosynthetic domain)"/>
    <property type="match status" value="1"/>
</dbReference>
<dbReference type="Proteomes" id="UP000069030">
    <property type="component" value="Chromosome"/>
</dbReference>
<dbReference type="Pfam" id="PF13715">
    <property type="entry name" value="CarbopepD_reg_2"/>
    <property type="match status" value="1"/>
</dbReference>
<evidence type="ECO:0000313" key="2">
    <source>
        <dbReference type="Proteomes" id="UP000069030"/>
    </source>
</evidence>
<dbReference type="Gene3D" id="1.20.1440.30">
    <property type="entry name" value="Biosynthetic Protein domain"/>
    <property type="match status" value="1"/>
</dbReference>
<accession>A0AAI8C5X1</accession>
<sequence length="790" mass="92868">MRFLFTLLMALVITMTKAQELIIQPLLPPDTKELTDLSFLKEELKDKQIVMLGEQTHMYDNIFEMKTRVVEYLHQEMGFTTFAMESPVYDIWKMNQQGFNPDAFNQAIFSTWSNSQEFQRLVKYIEDNNLKVIGYDSQILNEDIFIEDFFTYLEQQKISLKLDSDDFGIALEALLVTYKYDNQDIKFTAFEKELKRIITAIEKLPQTDTNLTWVQITKGLLSTAQSVNDTKEPIMTSDLASKDDNYRDKQMADNLIQYIKRHPQEKIMVWADNIHVMYSNPNSGNVQARAFISMGRQIKDYYKEKVFSLGTLHANDSLFDTGTRTLHATPIQEGSFEDQLQKLNTPYLYISSNQEAMHLPMDTRLLHFVEYTKERLDLFHDGYIFLNTASQAERKKIKKQDTQNKVTVPSKEIKQEQGSFKGQLLDKDTQQPIAFATIILVKQDIYRVTDDNGYYELPFDPKTKGNSTLEIQALGYDNYTVSLNELASVISLETNFDLLDELVITKQLTPKEVLRLAIKKKAENHPTEPFNFTRFSHELIYKNDTKIFDLEIITKDYQETYLGLNRTTFEVQQVKWNNRGIKNIKNTDHIFRGRENPIQYSNILHKRKYKKFKLSFIESKDPNDSNLYVIAFETEREGWNYTNKADPSKYSGRIYINQDNYAIVKVVETWESSLDADYLKSKYKHNSNIERIALRTAKEENISVFKDLLNNGKYYATNFFYRSFSDETYHNGEKHNFTNSTDSHLFDLKTNDVEFIEYEFKNRSKTLLDRVSYNEDFWNNFYKENPQYKP</sequence>
<evidence type="ECO:0008006" key="3">
    <source>
        <dbReference type="Google" id="ProtNLM"/>
    </source>
</evidence>
<dbReference type="PANTHER" id="PTHR31299:SF0">
    <property type="entry name" value="ESTERASE, PUTATIVE (AFU_ORTHOLOGUE AFUA_1G05850)-RELATED"/>
    <property type="match status" value="1"/>
</dbReference>
<dbReference type="KEGG" id="mod:AS202_10470"/>
<gene>
    <name evidence="1" type="ORF">AS202_10470</name>
</gene>
<dbReference type="SUPFAM" id="SSF49464">
    <property type="entry name" value="Carboxypeptidase regulatory domain-like"/>
    <property type="match status" value="1"/>
</dbReference>
<dbReference type="CDD" id="cd14728">
    <property type="entry name" value="Ere-like"/>
    <property type="match status" value="1"/>
</dbReference>
<dbReference type="InterPro" id="IPR008969">
    <property type="entry name" value="CarboxyPept-like_regulatory"/>
</dbReference>
<dbReference type="AlphaFoldDB" id="A0AAI8C5X1"/>
<dbReference type="EMBL" id="CP013690">
    <property type="protein sequence ID" value="ALU26546.1"/>
    <property type="molecule type" value="Genomic_DNA"/>
</dbReference>
<dbReference type="RefSeq" id="WP_058699342.1">
    <property type="nucleotide sequence ID" value="NZ_CP013690.1"/>
</dbReference>
<proteinExistence type="predicted"/>
<protein>
    <recommendedName>
        <fullName evidence="3">Erythromycin esterase</fullName>
    </recommendedName>
</protein>
<dbReference type="InterPro" id="IPR007815">
    <property type="entry name" value="Emycin_Estase"/>
</dbReference>
<name>A0AAI8C5X1_9FLAO</name>
<dbReference type="Pfam" id="PF05139">
    <property type="entry name" value="Erythro_esteras"/>
    <property type="match status" value="1"/>
</dbReference>
<dbReference type="PANTHER" id="PTHR31299">
    <property type="entry name" value="ESTERASE, PUTATIVE (AFU_ORTHOLOGUE AFUA_1G05850)-RELATED"/>
    <property type="match status" value="1"/>
</dbReference>
<dbReference type="Gene3D" id="2.60.40.1120">
    <property type="entry name" value="Carboxypeptidase-like, regulatory domain"/>
    <property type="match status" value="1"/>
</dbReference>
<reference evidence="1 2" key="1">
    <citation type="journal article" date="2016" name="J. Zhejiang Univ. Sci. B">
        <title>Antibiotic resistance mechanisms of Myroides sp.</title>
        <authorList>
            <person name="Hu S."/>
            <person name="Yuan S."/>
            <person name="Qu H."/>
            <person name="Jiang T."/>
            <person name="Zhou Y."/>
            <person name="Wang M."/>
            <person name="Ming D."/>
        </authorList>
    </citation>
    <scope>NUCLEOTIDE SEQUENCE [LARGE SCALE GENOMIC DNA]</scope>
    <source>
        <strain evidence="1 2">PR63039</strain>
    </source>
</reference>
<dbReference type="InterPro" id="IPR052036">
    <property type="entry name" value="Hydrolase/PRTase-associated"/>
</dbReference>
<organism evidence="1 2">
    <name type="scientific">Myroides odoratimimus</name>
    <dbReference type="NCBI Taxonomy" id="76832"/>
    <lineage>
        <taxon>Bacteria</taxon>
        <taxon>Pseudomonadati</taxon>
        <taxon>Bacteroidota</taxon>
        <taxon>Flavobacteriia</taxon>
        <taxon>Flavobacteriales</taxon>
        <taxon>Flavobacteriaceae</taxon>
        <taxon>Myroides</taxon>
    </lineage>
</organism>